<reference evidence="1 2" key="1">
    <citation type="submission" date="2020-07" db="EMBL/GenBank/DDBJ databases">
        <title>Thermogemmata thermophila gen. nov., sp. nov., a novel moderate thermophilic planctomycete from a Kamchatka hot spring.</title>
        <authorList>
            <person name="Elcheninov A.G."/>
            <person name="Podosokorskaya O.A."/>
            <person name="Kovaleva O.L."/>
            <person name="Novikov A."/>
            <person name="Bonch-Osmolovskaya E.A."/>
            <person name="Toshchakov S.V."/>
            <person name="Kublanov I.V."/>
        </authorList>
    </citation>
    <scope>NUCLEOTIDE SEQUENCE [LARGE SCALE GENOMIC DNA]</scope>
    <source>
        <strain evidence="1 2">2918</strain>
    </source>
</reference>
<dbReference type="InterPro" id="IPR037175">
    <property type="entry name" value="KFase_sf"/>
</dbReference>
<sequence>MCSPSVLAAALGEMTRREAMHYVAGMLSALSLSAARSHADTPPPGAVADPPAPLPPRRTLAADHVADLTHTLSPAFPIWPGNAPISLTNKSQFRRDGFYANRWDIGEHHGTHLDAPAHCSADGPTAEKIAPAALIAPLAVLDLRERAKREPDTAVTLEDLHLWEKRHGRLPPGAAVALWSGWDDKAQDAKAFLGSDSTGTLHFPGFSKAAAEFLLHERQIVGLIVDTLSIDIGPSADFPVHKLWLGAGKWAVECAAGLGRVPPAGATVFVGAPKVAGASGGPTRLLAFW</sequence>
<comment type="caution">
    <text evidence="1">The sequence shown here is derived from an EMBL/GenBank/DDBJ whole genome shotgun (WGS) entry which is preliminary data.</text>
</comment>
<evidence type="ECO:0000313" key="2">
    <source>
        <dbReference type="Proteomes" id="UP000542342"/>
    </source>
</evidence>
<protein>
    <submittedName>
        <fullName evidence="1">Cyclase family protein</fullName>
    </submittedName>
</protein>
<dbReference type="Gene3D" id="3.50.30.50">
    <property type="entry name" value="Putative cyclase"/>
    <property type="match status" value="1"/>
</dbReference>
<evidence type="ECO:0000313" key="1">
    <source>
        <dbReference type="EMBL" id="MBA2225273.1"/>
    </source>
</evidence>
<dbReference type="GO" id="GO:0019441">
    <property type="term" value="P:L-tryptophan catabolic process to kynurenine"/>
    <property type="evidence" value="ECO:0007669"/>
    <property type="project" value="InterPro"/>
</dbReference>
<dbReference type="PANTHER" id="PTHR31118:SF12">
    <property type="entry name" value="CYCLASE-LIKE PROTEIN 2"/>
    <property type="match status" value="1"/>
</dbReference>
<keyword evidence="2" id="KW-1185">Reference proteome</keyword>
<proteinExistence type="predicted"/>
<dbReference type="GO" id="GO:0004061">
    <property type="term" value="F:arylformamidase activity"/>
    <property type="evidence" value="ECO:0007669"/>
    <property type="project" value="InterPro"/>
</dbReference>
<dbReference type="AlphaFoldDB" id="A0A7V9AAR1"/>
<dbReference type="EMBL" id="JACEFB010000002">
    <property type="protein sequence ID" value="MBA2225273.1"/>
    <property type="molecule type" value="Genomic_DNA"/>
</dbReference>
<dbReference type="Proteomes" id="UP000542342">
    <property type="component" value="Unassembled WGS sequence"/>
</dbReference>
<dbReference type="PANTHER" id="PTHR31118">
    <property type="entry name" value="CYCLASE-LIKE PROTEIN 2"/>
    <property type="match status" value="1"/>
</dbReference>
<dbReference type="InterPro" id="IPR007325">
    <property type="entry name" value="KFase/CYL"/>
</dbReference>
<name>A0A7V9AAR1_9BACT</name>
<organism evidence="1 2">
    <name type="scientific">Thermogemmata fonticola</name>
    <dbReference type="NCBI Taxonomy" id="2755323"/>
    <lineage>
        <taxon>Bacteria</taxon>
        <taxon>Pseudomonadati</taxon>
        <taxon>Planctomycetota</taxon>
        <taxon>Planctomycetia</taxon>
        <taxon>Gemmatales</taxon>
        <taxon>Gemmataceae</taxon>
        <taxon>Thermogemmata</taxon>
    </lineage>
</organism>
<accession>A0A7V9AAR1</accession>
<dbReference type="SUPFAM" id="SSF102198">
    <property type="entry name" value="Putative cyclase"/>
    <property type="match status" value="1"/>
</dbReference>
<dbReference type="RefSeq" id="WP_194536712.1">
    <property type="nucleotide sequence ID" value="NZ_JACEFB010000002.1"/>
</dbReference>
<gene>
    <name evidence="1" type="ORF">H0921_03750</name>
</gene>
<dbReference type="Pfam" id="PF04199">
    <property type="entry name" value="Cyclase"/>
    <property type="match status" value="1"/>
</dbReference>